<proteinExistence type="predicted"/>
<dbReference type="PANTHER" id="PTHR36194">
    <property type="entry name" value="S-LAYER-LIKE PROTEIN"/>
    <property type="match status" value="1"/>
</dbReference>
<dbReference type="KEGG" id="dbk:DGMP_38350"/>
<gene>
    <name evidence="2" type="ORF">DGMP_38350</name>
</gene>
<dbReference type="PANTHER" id="PTHR36194:SF1">
    <property type="entry name" value="S-LAYER-LIKE PROTEIN"/>
    <property type="match status" value="1"/>
</dbReference>
<protein>
    <recommendedName>
        <fullName evidence="1">DUF4384 domain-containing protein</fullName>
    </recommendedName>
</protein>
<evidence type="ECO:0000313" key="2">
    <source>
        <dbReference type="EMBL" id="BCL63142.1"/>
    </source>
</evidence>
<dbReference type="RefSeq" id="WP_228855427.1">
    <property type="nucleotide sequence ID" value="NZ_AP024086.1"/>
</dbReference>
<feature type="domain" description="DUF4384" evidence="1">
    <location>
        <begin position="199"/>
        <end position="278"/>
    </location>
</feature>
<evidence type="ECO:0000313" key="3">
    <source>
        <dbReference type="Proteomes" id="UP000826725"/>
    </source>
</evidence>
<keyword evidence="3" id="KW-1185">Reference proteome</keyword>
<dbReference type="Proteomes" id="UP000826725">
    <property type="component" value="Chromosome"/>
</dbReference>
<evidence type="ECO:0000259" key="1">
    <source>
        <dbReference type="Pfam" id="PF14326"/>
    </source>
</evidence>
<dbReference type="Pfam" id="PF14326">
    <property type="entry name" value="DUF4384"/>
    <property type="match status" value="1"/>
</dbReference>
<accession>A0A8D5JNX8</accession>
<dbReference type="EMBL" id="AP024086">
    <property type="protein sequence ID" value="BCL63142.1"/>
    <property type="molecule type" value="Genomic_DNA"/>
</dbReference>
<dbReference type="AlphaFoldDB" id="A0A8D5JNX8"/>
<sequence length="312" mass="34668">MRFRQIKIVLKTVLFFFVSLGAVNSFALPTFQMAADSLLQGVQAGKVIGFVDLSGSNGEASKLAVEIFQELEPILIREGINRQLTFIERRDLKLIFDEWALDSFSKTGDAGARTILGADYIITGKAKISGDFVQCSLKLIQLDNGRILAAAEGYVKARPHYYQWEQLPVEQEKQIRQQVSEEGVSSDGKLHFWTDKKRYLPGDEIIIFFKVSEPLYVKIIDVTPDGKVTTIYPNIFQPGVLCSPGRVYTIPPDKAQFKLEVTPPAGIDRIKALASPDPFPDDQGQKTRGVRFTRAIVGAAPIRAALSFEIAD</sequence>
<reference evidence="2" key="1">
    <citation type="submission" date="2020-09" db="EMBL/GenBank/DDBJ databases">
        <title>Desulfogranum mesoprofundum gen. nov., sp. nov., a novel mesophilic, sulfate-reducing chemolithoautotroph isolated from a deep-sea hydrothermal vent chimney in the Suiyo Seamount.</title>
        <authorList>
            <person name="Hashimoto Y."/>
            <person name="Nakagawa S."/>
        </authorList>
    </citation>
    <scope>NUCLEOTIDE SEQUENCE</scope>
    <source>
        <strain evidence="2">KT2</strain>
    </source>
</reference>
<organism evidence="2 3">
    <name type="scientific">Desulfomarina profundi</name>
    <dbReference type="NCBI Taxonomy" id="2772557"/>
    <lineage>
        <taxon>Bacteria</taxon>
        <taxon>Pseudomonadati</taxon>
        <taxon>Thermodesulfobacteriota</taxon>
        <taxon>Desulfobulbia</taxon>
        <taxon>Desulfobulbales</taxon>
        <taxon>Desulfobulbaceae</taxon>
        <taxon>Desulfomarina</taxon>
    </lineage>
</organism>
<name>A0A8D5JNX8_9BACT</name>
<dbReference type="InterPro" id="IPR025493">
    <property type="entry name" value="DUF4384"/>
</dbReference>